<dbReference type="PANTHER" id="PTHR43674:SF2">
    <property type="entry name" value="BETA-UREIDOPROPIONASE"/>
    <property type="match status" value="1"/>
</dbReference>
<dbReference type="CDD" id="cd07197">
    <property type="entry name" value="nitrilase"/>
    <property type="match status" value="1"/>
</dbReference>
<sequence>MPTTRIATVSAPFDRDLEAGFARIAGLVAQARDAGAALLALPEAALGGYVSDLGGSAAPPPAFALDGPVIARLARLAGDVVVTAGFCEDADGGPFNAAVCVSGDGVLGSYRKTHQPLLEGATYAAGTTFDAFDTPVGRIGMQICYDKAFPEVARTLALDGARVIVSMSAWPVSATDPHPDPAQDRWTRRFDLYDRARALENQVVWVAANQYGSFGSMTFAANAKIVDPGGEIVAATGQTASMVTADFDLVADIDAHRSGMGNLRDRRPELYGALTRPALLPV</sequence>
<dbReference type="KEGG" id="pbro:HOP40_25905"/>
<accession>A0A6M6JNS5</accession>
<proteinExistence type="predicted"/>
<dbReference type="Proteomes" id="UP000505377">
    <property type="component" value="Chromosome"/>
</dbReference>
<organism evidence="3 4">
    <name type="scientific">Pseudonocardia broussonetiae</name>
    <dbReference type="NCBI Taxonomy" id="2736640"/>
    <lineage>
        <taxon>Bacteria</taxon>
        <taxon>Bacillati</taxon>
        <taxon>Actinomycetota</taxon>
        <taxon>Actinomycetes</taxon>
        <taxon>Pseudonocardiales</taxon>
        <taxon>Pseudonocardiaceae</taxon>
        <taxon>Pseudonocardia</taxon>
    </lineage>
</organism>
<dbReference type="GO" id="GO:0016811">
    <property type="term" value="F:hydrolase activity, acting on carbon-nitrogen (but not peptide) bonds, in linear amides"/>
    <property type="evidence" value="ECO:0007669"/>
    <property type="project" value="UniProtKB-ARBA"/>
</dbReference>
<gene>
    <name evidence="3" type="ORF">HOP40_25905</name>
</gene>
<keyword evidence="1 3" id="KW-0378">Hydrolase</keyword>
<reference evidence="3 4" key="1">
    <citation type="submission" date="2020-05" db="EMBL/GenBank/DDBJ databases">
        <authorList>
            <person name="Mo P."/>
        </authorList>
    </citation>
    <scope>NUCLEOTIDE SEQUENCE [LARGE SCALE GENOMIC DNA]</scope>
    <source>
        <strain evidence="3 4">Gen01</strain>
    </source>
</reference>
<dbReference type="PANTHER" id="PTHR43674">
    <property type="entry name" value="NITRILASE C965.09-RELATED"/>
    <property type="match status" value="1"/>
</dbReference>
<dbReference type="InterPro" id="IPR036526">
    <property type="entry name" value="C-N_Hydrolase_sf"/>
</dbReference>
<keyword evidence="4" id="KW-1185">Reference proteome</keyword>
<name>A0A6M6JNS5_9PSEU</name>
<evidence type="ECO:0000259" key="2">
    <source>
        <dbReference type="PROSITE" id="PS50263"/>
    </source>
</evidence>
<feature type="domain" description="CN hydrolase" evidence="2">
    <location>
        <begin position="4"/>
        <end position="249"/>
    </location>
</feature>
<dbReference type="AlphaFoldDB" id="A0A6M6JNS5"/>
<dbReference type="Gene3D" id="3.60.110.10">
    <property type="entry name" value="Carbon-nitrogen hydrolase"/>
    <property type="match status" value="1"/>
</dbReference>
<dbReference type="PROSITE" id="PS50263">
    <property type="entry name" value="CN_HYDROLASE"/>
    <property type="match status" value="1"/>
</dbReference>
<evidence type="ECO:0000313" key="4">
    <source>
        <dbReference type="Proteomes" id="UP000505377"/>
    </source>
</evidence>
<dbReference type="InterPro" id="IPR003010">
    <property type="entry name" value="C-N_Hydrolase"/>
</dbReference>
<dbReference type="InterPro" id="IPR050345">
    <property type="entry name" value="Aliph_Amidase/BUP"/>
</dbReference>
<dbReference type="SUPFAM" id="SSF56317">
    <property type="entry name" value="Carbon-nitrogen hydrolase"/>
    <property type="match status" value="1"/>
</dbReference>
<evidence type="ECO:0000256" key="1">
    <source>
        <dbReference type="ARBA" id="ARBA00022801"/>
    </source>
</evidence>
<dbReference type="EMBL" id="CP053564">
    <property type="protein sequence ID" value="QJY48790.1"/>
    <property type="molecule type" value="Genomic_DNA"/>
</dbReference>
<evidence type="ECO:0000313" key="3">
    <source>
        <dbReference type="EMBL" id="QJY48790.1"/>
    </source>
</evidence>
<dbReference type="RefSeq" id="WP_172163051.1">
    <property type="nucleotide sequence ID" value="NZ_CP053564.1"/>
</dbReference>
<dbReference type="Pfam" id="PF00795">
    <property type="entry name" value="CN_hydrolase"/>
    <property type="match status" value="1"/>
</dbReference>
<protein>
    <submittedName>
        <fullName evidence="3">Carbon-nitrogen hydrolase family protein</fullName>
    </submittedName>
</protein>